<feature type="transmembrane region" description="Helical" evidence="2">
    <location>
        <begin position="6"/>
        <end position="26"/>
    </location>
</feature>
<dbReference type="RefSeq" id="WP_175471608.1">
    <property type="nucleotide sequence ID" value="NZ_FMZF01000002.1"/>
</dbReference>
<dbReference type="STRING" id="1190417.SAMN05660690_1191"/>
<organism evidence="3 4">
    <name type="scientific">Geodermatophilus telluris</name>
    <dbReference type="NCBI Taxonomy" id="1190417"/>
    <lineage>
        <taxon>Bacteria</taxon>
        <taxon>Bacillati</taxon>
        <taxon>Actinomycetota</taxon>
        <taxon>Actinomycetes</taxon>
        <taxon>Geodermatophilales</taxon>
        <taxon>Geodermatophilaceae</taxon>
        <taxon>Geodermatophilus</taxon>
    </lineage>
</organism>
<sequence length="58" mass="6422">MPWWGWVLVAWPVVALVVAVVLGRLIRMADRRDLKGDRPDEDPPSEEGTGGGGQRTPR</sequence>
<evidence type="ECO:0000313" key="3">
    <source>
        <dbReference type="EMBL" id="SDC38071.1"/>
    </source>
</evidence>
<keyword evidence="2" id="KW-0472">Membrane</keyword>
<protein>
    <submittedName>
        <fullName evidence="3">Uncharacterized protein</fullName>
    </submittedName>
</protein>
<proteinExistence type="predicted"/>
<keyword evidence="2" id="KW-1133">Transmembrane helix</keyword>
<reference evidence="4" key="1">
    <citation type="submission" date="2016-10" db="EMBL/GenBank/DDBJ databases">
        <authorList>
            <person name="Varghese N."/>
            <person name="Submissions S."/>
        </authorList>
    </citation>
    <scope>NUCLEOTIDE SEQUENCE [LARGE SCALE GENOMIC DNA]</scope>
    <source>
        <strain evidence="4">DSM 45421</strain>
    </source>
</reference>
<accession>A0A1G6L4M0</accession>
<dbReference type="EMBL" id="FMZF01000002">
    <property type="protein sequence ID" value="SDC38071.1"/>
    <property type="molecule type" value="Genomic_DNA"/>
</dbReference>
<gene>
    <name evidence="3" type="ORF">SAMN05660690_1191</name>
</gene>
<feature type="region of interest" description="Disordered" evidence="1">
    <location>
        <begin position="32"/>
        <end position="58"/>
    </location>
</feature>
<evidence type="ECO:0000256" key="1">
    <source>
        <dbReference type="SAM" id="MobiDB-lite"/>
    </source>
</evidence>
<feature type="compositionally biased region" description="Gly residues" evidence="1">
    <location>
        <begin position="48"/>
        <end position="58"/>
    </location>
</feature>
<dbReference type="AlphaFoldDB" id="A0A1G6L4M0"/>
<keyword evidence="4" id="KW-1185">Reference proteome</keyword>
<keyword evidence="2" id="KW-0812">Transmembrane</keyword>
<evidence type="ECO:0000256" key="2">
    <source>
        <dbReference type="SAM" id="Phobius"/>
    </source>
</evidence>
<name>A0A1G6L4M0_9ACTN</name>
<evidence type="ECO:0000313" key="4">
    <source>
        <dbReference type="Proteomes" id="UP000199416"/>
    </source>
</evidence>
<dbReference type="Proteomes" id="UP000199416">
    <property type="component" value="Unassembled WGS sequence"/>
</dbReference>